<evidence type="ECO:0000313" key="2">
    <source>
        <dbReference type="Proteomes" id="UP000001400"/>
    </source>
</evidence>
<dbReference type="AlphaFoldDB" id="B5IDQ7"/>
<reference evidence="1" key="1">
    <citation type="submission" date="2010-02" db="EMBL/GenBank/DDBJ databases">
        <title>Complete sequence of Aciduliprofundum boonei T469.</title>
        <authorList>
            <consortium name="US DOE Joint Genome Institute"/>
            <person name="Lucas S."/>
            <person name="Copeland A."/>
            <person name="Lapidus A."/>
            <person name="Cheng J.-F."/>
            <person name="Bruce D."/>
            <person name="Goodwin L."/>
            <person name="Pitluck S."/>
            <person name="Saunders E."/>
            <person name="Detter J.C."/>
            <person name="Han C."/>
            <person name="Tapia R."/>
            <person name="Land M."/>
            <person name="Hauser L."/>
            <person name="Kyrpides N."/>
            <person name="Mikhailova N."/>
            <person name="Flores G."/>
            <person name="Reysenbach A.-L."/>
            <person name="Woyke T."/>
        </authorList>
    </citation>
    <scope>NUCLEOTIDE SEQUENCE</scope>
    <source>
        <strain evidence="1">T469</strain>
    </source>
</reference>
<name>B5IDQ7_ACIB4</name>
<dbReference type="EMBL" id="CP001941">
    <property type="protein sequence ID" value="ADD08132.1"/>
    <property type="molecule type" value="Genomic_DNA"/>
</dbReference>
<dbReference type="eggNOG" id="arCOG13506">
    <property type="taxonomic scope" value="Archaea"/>
</dbReference>
<dbReference type="RefSeq" id="WP_008084325.1">
    <property type="nucleotide sequence ID" value="NC_013926.1"/>
</dbReference>
<accession>B5IDQ7</accession>
<proteinExistence type="predicted"/>
<keyword evidence="2" id="KW-1185">Reference proteome</keyword>
<dbReference type="GeneID" id="60419928"/>
<dbReference type="OrthoDB" id="358521at2157"/>
<gene>
    <name evidence="1" type="ordered locus">Aboo_0321</name>
</gene>
<protein>
    <submittedName>
        <fullName evidence="1">Uncharacterized protein</fullName>
    </submittedName>
</protein>
<dbReference type="KEGG" id="abi:Aboo_0321"/>
<dbReference type="STRING" id="439481.Aboo_0321"/>
<dbReference type="HOGENOM" id="CLU_3038832_0_0_2"/>
<sequence>MEEKIVHLRLSEHPDLTVGELYEIMSELAKKYPDREIFFDGDEQAICSRPKKPQ</sequence>
<evidence type="ECO:0000313" key="1">
    <source>
        <dbReference type="EMBL" id="ADD08132.1"/>
    </source>
</evidence>
<organism evidence="1 2">
    <name type="scientific">Aciduliprofundum boonei (strain DSM 19572 / T469)</name>
    <dbReference type="NCBI Taxonomy" id="439481"/>
    <lineage>
        <taxon>Archaea</taxon>
        <taxon>Methanobacteriati</taxon>
        <taxon>Thermoplasmatota</taxon>
        <taxon>DHVE2 group</taxon>
        <taxon>Candidatus Aciduliprofundum</taxon>
    </lineage>
</organism>
<dbReference type="Proteomes" id="UP000001400">
    <property type="component" value="Chromosome"/>
</dbReference>